<evidence type="ECO:0000313" key="1">
    <source>
        <dbReference type="EMBL" id="KAI9923277.1"/>
    </source>
</evidence>
<dbReference type="Proteomes" id="UP001163321">
    <property type="component" value="Chromosome 1"/>
</dbReference>
<dbReference type="EMBL" id="CM047580">
    <property type="protein sequence ID" value="KAI9923277.1"/>
    <property type="molecule type" value="Genomic_DNA"/>
</dbReference>
<sequence>MALEIGSWNDTWQHLRSNVHALLSDFHVPCGTKNRWDSFWQSCGKDEIAIRADAVAVATKVTQSLYDESTKACSLRLCLWQGRGFCTRLRRASTIILASLQAALASYDATIHNAVQVGADVEKLYKTGRGKMGTDEEGVESIEHLLVVAAAYEKKYRESLVKAAAHEFRGHAEKAVLFLIRMITEPLELLAELFKSAMKGFGTDENALSSAVVRYHIVLRDIKPVYKRRSTVRSCASTLLRSNSDMLRVLSESDTNYIIKAAGRSRLLVDIGFDHDLSRPIWARPHSPSTSNAQAQATGGVQNGQESGSNLPRLGEKLKNLKCAFQDGFLNLELLEKEQTPQIRTIWNKFHADKDDAIATALNATELHALVERAKRAPYFIFPVYRQDGFF</sequence>
<protein>
    <submittedName>
        <fullName evidence="1">Uncharacterized protein</fullName>
    </submittedName>
</protein>
<name>A0ACC0WY37_9STRA</name>
<reference evidence="1 2" key="1">
    <citation type="journal article" date="2022" name="bioRxiv">
        <title>The genome of the oomycete Peronosclerospora sorghi, a cosmopolitan pathogen of maize and sorghum, is inflated with dispersed pseudogenes.</title>
        <authorList>
            <person name="Fletcher K."/>
            <person name="Martin F."/>
            <person name="Isakeit T."/>
            <person name="Cavanaugh K."/>
            <person name="Magill C."/>
            <person name="Michelmore R."/>
        </authorList>
    </citation>
    <scope>NUCLEOTIDE SEQUENCE [LARGE SCALE GENOMIC DNA]</scope>
    <source>
        <strain evidence="1">P6</strain>
    </source>
</reference>
<accession>A0ACC0WY37</accession>
<gene>
    <name evidence="1" type="ORF">PsorP6_000701</name>
</gene>
<organism evidence="1 2">
    <name type="scientific">Peronosclerospora sorghi</name>
    <dbReference type="NCBI Taxonomy" id="230839"/>
    <lineage>
        <taxon>Eukaryota</taxon>
        <taxon>Sar</taxon>
        <taxon>Stramenopiles</taxon>
        <taxon>Oomycota</taxon>
        <taxon>Peronosporomycetes</taxon>
        <taxon>Peronosporales</taxon>
        <taxon>Peronosporaceae</taxon>
        <taxon>Peronosclerospora</taxon>
    </lineage>
</organism>
<proteinExistence type="predicted"/>
<comment type="caution">
    <text evidence="1">The sequence shown here is derived from an EMBL/GenBank/DDBJ whole genome shotgun (WGS) entry which is preliminary data.</text>
</comment>
<keyword evidence="2" id="KW-1185">Reference proteome</keyword>
<evidence type="ECO:0000313" key="2">
    <source>
        <dbReference type="Proteomes" id="UP001163321"/>
    </source>
</evidence>